<keyword evidence="4" id="KW-0645">Protease</keyword>
<dbReference type="GO" id="GO:0006508">
    <property type="term" value="P:proteolysis"/>
    <property type="evidence" value="ECO:0007669"/>
    <property type="project" value="UniProtKB-KW"/>
</dbReference>
<feature type="domain" description="Peptidase S9 prolyl oligopeptidase catalytic" evidence="5">
    <location>
        <begin position="6"/>
        <end position="173"/>
    </location>
</feature>
<keyword evidence="4" id="KW-0378">Hydrolase</keyword>
<protein>
    <recommendedName>
        <fullName evidence="4">Prolyl endopeptidase</fullName>
        <ecNumber evidence="4">3.4.21.-</ecNumber>
    </recommendedName>
</protein>
<dbReference type="PRINTS" id="PR00862">
    <property type="entry name" value="PROLIGOPTASE"/>
</dbReference>
<keyword evidence="7" id="KW-1185">Reference proteome</keyword>
<evidence type="ECO:0000256" key="1">
    <source>
        <dbReference type="ARBA" id="ARBA00001070"/>
    </source>
</evidence>
<proteinExistence type="inferred from homology"/>
<dbReference type="AlphaFoldDB" id="A0A8H4QZ15"/>
<dbReference type="InterPro" id="IPR002470">
    <property type="entry name" value="Peptidase_S9A"/>
</dbReference>
<evidence type="ECO:0000259" key="5">
    <source>
        <dbReference type="Pfam" id="PF00326"/>
    </source>
</evidence>
<name>A0A8H4QZ15_9AGAR</name>
<evidence type="ECO:0000256" key="4">
    <source>
        <dbReference type="RuleBase" id="RU368024"/>
    </source>
</evidence>
<gene>
    <name evidence="6" type="ORF">D9613_009988</name>
</gene>
<dbReference type="InterPro" id="IPR051167">
    <property type="entry name" value="Prolyl_oligopep/macrocyclase"/>
</dbReference>
<dbReference type="PANTHER" id="PTHR42881:SF2">
    <property type="entry name" value="PROLYL ENDOPEPTIDASE"/>
    <property type="match status" value="1"/>
</dbReference>
<dbReference type="EC" id="3.4.21.-" evidence="4"/>
<dbReference type="Proteomes" id="UP000521872">
    <property type="component" value="Unassembled WGS sequence"/>
</dbReference>
<dbReference type="PANTHER" id="PTHR42881">
    <property type="entry name" value="PROLYL ENDOPEPTIDASE"/>
    <property type="match status" value="1"/>
</dbReference>
<evidence type="ECO:0000313" key="7">
    <source>
        <dbReference type="Proteomes" id="UP000521872"/>
    </source>
</evidence>
<dbReference type="Pfam" id="PF00326">
    <property type="entry name" value="Peptidase_S9"/>
    <property type="match status" value="1"/>
</dbReference>
<evidence type="ECO:0000256" key="3">
    <source>
        <dbReference type="ARBA" id="ARBA00011245"/>
    </source>
</evidence>
<comment type="similarity">
    <text evidence="2 4">Belongs to the peptidase S9A family.</text>
</comment>
<dbReference type="InterPro" id="IPR029058">
    <property type="entry name" value="AB_hydrolase_fold"/>
</dbReference>
<comment type="catalytic activity">
    <reaction evidence="1">
        <text>Hydrolysis of Pro-|-Xaa &gt;&gt; Ala-|-Xaa in oligopeptides.</text>
        <dbReference type="EC" id="3.4.21.26"/>
    </reaction>
</comment>
<keyword evidence="4" id="KW-0720">Serine protease</keyword>
<evidence type="ECO:0000256" key="2">
    <source>
        <dbReference type="ARBA" id="ARBA00005228"/>
    </source>
</evidence>
<dbReference type="SUPFAM" id="SSF53474">
    <property type="entry name" value="alpha/beta-Hydrolases"/>
    <property type="match status" value="1"/>
</dbReference>
<dbReference type="GO" id="GO:0005829">
    <property type="term" value="C:cytosol"/>
    <property type="evidence" value="ECO:0007669"/>
    <property type="project" value="TreeGrafter"/>
</dbReference>
<evidence type="ECO:0000313" key="6">
    <source>
        <dbReference type="EMBL" id="KAF4618877.1"/>
    </source>
</evidence>
<comment type="subunit">
    <text evidence="3">Monomer.</text>
</comment>
<dbReference type="EMBL" id="JAACJL010000017">
    <property type="protein sequence ID" value="KAF4618877.1"/>
    <property type="molecule type" value="Genomic_DNA"/>
</dbReference>
<sequence>MFAGCTATEYLVKNKYAAPGQTIINGGSSGGWLVSACVNRALEGTFGCAIADVGVHDLLKFHKFTIGKAWASDFGNPDDPNDFDFIYPLSALHNVPKDKVLPPVILLTADHDDRVVPMHSFKMVATLQHAHPNNPHPLLLRVDKKSGHGANKSTQQRIKENADKWGFAVQSMGLVWKEPESQIYDL</sequence>
<organism evidence="6 7">
    <name type="scientific">Agrocybe pediades</name>
    <dbReference type="NCBI Taxonomy" id="84607"/>
    <lineage>
        <taxon>Eukaryota</taxon>
        <taxon>Fungi</taxon>
        <taxon>Dikarya</taxon>
        <taxon>Basidiomycota</taxon>
        <taxon>Agaricomycotina</taxon>
        <taxon>Agaricomycetes</taxon>
        <taxon>Agaricomycetidae</taxon>
        <taxon>Agaricales</taxon>
        <taxon>Agaricineae</taxon>
        <taxon>Strophariaceae</taxon>
        <taxon>Agrocybe</taxon>
    </lineage>
</organism>
<dbReference type="InterPro" id="IPR001375">
    <property type="entry name" value="Peptidase_S9_cat"/>
</dbReference>
<dbReference type="GO" id="GO:0070012">
    <property type="term" value="F:oligopeptidase activity"/>
    <property type="evidence" value="ECO:0007669"/>
    <property type="project" value="TreeGrafter"/>
</dbReference>
<dbReference type="GO" id="GO:0004252">
    <property type="term" value="F:serine-type endopeptidase activity"/>
    <property type="evidence" value="ECO:0007669"/>
    <property type="project" value="UniProtKB-UniRule"/>
</dbReference>
<reference evidence="6 7" key="1">
    <citation type="submission" date="2019-12" db="EMBL/GenBank/DDBJ databases">
        <authorList>
            <person name="Floudas D."/>
            <person name="Bentzer J."/>
            <person name="Ahren D."/>
            <person name="Johansson T."/>
            <person name="Persson P."/>
            <person name="Tunlid A."/>
        </authorList>
    </citation>
    <scope>NUCLEOTIDE SEQUENCE [LARGE SCALE GENOMIC DNA]</scope>
    <source>
        <strain evidence="6 7">CBS 102.39</strain>
    </source>
</reference>
<comment type="caution">
    <text evidence="6">The sequence shown here is derived from an EMBL/GenBank/DDBJ whole genome shotgun (WGS) entry which is preliminary data.</text>
</comment>
<accession>A0A8H4QZ15</accession>
<dbReference type="Gene3D" id="3.40.50.1820">
    <property type="entry name" value="alpha/beta hydrolase"/>
    <property type="match status" value="1"/>
</dbReference>